<dbReference type="HOGENOM" id="CLU_1500711_0_0_5"/>
<dbReference type="OrthoDB" id="9890199at2"/>
<reference evidence="1 2" key="1">
    <citation type="submission" date="2008-03" db="EMBL/GenBank/DDBJ databases">
        <title>Complete sequence of plasmid1 of Beijerinckia indica subsp. indica ATCC 9039.</title>
        <authorList>
            <consortium name="US DOE Joint Genome Institute"/>
            <person name="Copeland A."/>
            <person name="Lucas S."/>
            <person name="Lapidus A."/>
            <person name="Glavina del Rio T."/>
            <person name="Dalin E."/>
            <person name="Tice H."/>
            <person name="Bruce D."/>
            <person name="Goodwin L."/>
            <person name="Pitluck S."/>
            <person name="LaButti K."/>
            <person name="Schmutz J."/>
            <person name="Larimer F."/>
            <person name="Land M."/>
            <person name="Hauser L."/>
            <person name="Kyrpides N."/>
            <person name="Mikhailova N."/>
            <person name="Dunfield P.F."/>
            <person name="Dedysh S.N."/>
            <person name="Liesack W."/>
            <person name="Saw J.H."/>
            <person name="Alam M."/>
            <person name="Chen Y."/>
            <person name="Murrell J.C."/>
            <person name="Richardson P."/>
        </authorList>
    </citation>
    <scope>NUCLEOTIDE SEQUENCE [LARGE SCALE GENOMIC DNA]</scope>
    <source>
        <strain evidence="2">ATCC 9039 / DSM 1715 / NCIMB 8712</strain>
        <plasmid evidence="1 2">pBIND01</plasmid>
    </source>
</reference>
<sequence>MNSILVLPHALTPEPLGQKLLQLVVSLVSRRAAERVRIEPQAPAKAALQAAAKNAPKAVPKTVPQAAKAVPVIPLRPFKAPTINAFDLASHPDEAVSDKAIELLLGRGSSSVNDVLDDLLPRTERNATEKALDLKVARAIILHVVAIEIRHIAQMTGLSEATILAIVDAWQNEALEKAA</sequence>
<keyword evidence="2" id="KW-1185">Reference proteome</keyword>
<dbReference type="EMBL" id="CP001017">
    <property type="protein sequence ID" value="ACB97288.1"/>
    <property type="molecule type" value="Genomic_DNA"/>
</dbReference>
<dbReference type="RefSeq" id="WP_012382901.1">
    <property type="nucleotide sequence ID" value="NC_010580.1"/>
</dbReference>
<proteinExistence type="predicted"/>
<organism evidence="1 2">
    <name type="scientific">Beijerinckia indica subsp. indica (strain ATCC 9039 / DSM 1715 / NCIMB 8712)</name>
    <dbReference type="NCBI Taxonomy" id="395963"/>
    <lineage>
        <taxon>Bacteria</taxon>
        <taxon>Pseudomonadati</taxon>
        <taxon>Pseudomonadota</taxon>
        <taxon>Alphaproteobacteria</taxon>
        <taxon>Hyphomicrobiales</taxon>
        <taxon>Beijerinckiaceae</taxon>
        <taxon>Beijerinckia</taxon>
    </lineage>
</organism>
<evidence type="ECO:0000313" key="1">
    <source>
        <dbReference type="EMBL" id="ACB97288.1"/>
    </source>
</evidence>
<dbReference type="KEGG" id="bid:Bind_3737"/>
<name>B2IL88_BEII9</name>
<dbReference type="Proteomes" id="UP000001695">
    <property type="component" value="Plasmid pBIND01"/>
</dbReference>
<dbReference type="AlphaFoldDB" id="B2IL88"/>
<accession>B2IL88</accession>
<geneLocation type="plasmid" evidence="1 2">
    <name>pBIND01</name>
</geneLocation>
<evidence type="ECO:0000313" key="2">
    <source>
        <dbReference type="Proteomes" id="UP000001695"/>
    </source>
</evidence>
<gene>
    <name evidence="1" type="ordered locus">Bind_3737</name>
</gene>
<protein>
    <submittedName>
        <fullName evidence="1">Uncharacterized protein</fullName>
    </submittedName>
</protein>
<keyword evidence="1" id="KW-0614">Plasmid</keyword>